<evidence type="ECO:0000256" key="3">
    <source>
        <dbReference type="ARBA" id="ARBA00022771"/>
    </source>
</evidence>
<gene>
    <name evidence="10" type="ORF">NLU13_1605</name>
</gene>
<dbReference type="GO" id="GO:0005634">
    <property type="term" value="C:nucleus"/>
    <property type="evidence" value="ECO:0007669"/>
    <property type="project" value="UniProtKB-SubCell"/>
</dbReference>
<keyword evidence="11" id="KW-1185">Reference proteome</keyword>
<dbReference type="Proteomes" id="UP001175261">
    <property type="component" value="Unassembled WGS sequence"/>
</dbReference>
<organism evidence="10 11">
    <name type="scientific">Sarocladium strictum</name>
    <name type="common">Black bundle disease fungus</name>
    <name type="synonym">Acremonium strictum</name>
    <dbReference type="NCBI Taxonomy" id="5046"/>
    <lineage>
        <taxon>Eukaryota</taxon>
        <taxon>Fungi</taxon>
        <taxon>Dikarya</taxon>
        <taxon>Ascomycota</taxon>
        <taxon>Pezizomycotina</taxon>
        <taxon>Sordariomycetes</taxon>
        <taxon>Hypocreomycetidae</taxon>
        <taxon>Hypocreales</taxon>
        <taxon>Sarocladiaceae</taxon>
        <taxon>Sarocladium</taxon>
    </lineage>
</organism>
<feature type="region of interest" description="Disordered" evidence="8">
    <location>
        <begin position="274"/>
        <end position="302"/>
    </location>
</feature>
<keyword evidence="5" id="KW-0805">Transcription regulation</keyword>
<keyword evidence="3" id="KW-0863">Zinc-finger</keyword>
<comment type="subcellular location">
    <subcellularLocation>
        <location evidence="1">Nucleus</location>
    </subcellularLocation>
</comment>
<keyword evidence="2" id="KW-0479">Metal-binding</keyword>
<evidence type="ECO:0000256" key="8">
    <source>
        <dbReference type="SAM" id="MobiDB-lite"/>
    </source>
</evidence>
<sequence length="651" mass="71691">MTAIIESPFTMFPHQSEGDEYSRYQEPAFTSASMEMSIPADALYGPRPGQQHTEVFPASTIGFEQSMYTDSSAPYMMSQHSSHSRASPGMYADDSDMRLGSSTLSTTSAPSAASSAIGSPQSHHGHNGSSMTEWGTVSMAGVQPAIVSNEYMASNGEYAAFGGHGMDDFVLDFSGGKTFVDPSLIHPEINRPPMTILHQHQYDAQFNHHQPTHAYPTSPSVAASPQINILRNGSVSPFLHSGPPHTAPFQPSVAPVTAFQHDHYASAMDPNARRQSLGGFISPSSADFGSGDESKEKQRCPHPDCGKVFKDLKAHMLTHQTERPEKCPIQTCEYHIKGFARKYDKNRHTLTHYKGNMVCGFCPGSGSAAEKSFNRADVFKRHLTAVHAVEQTPPNSRKKATSGMAAGKKLTGYAPDATGKCSTCSQTFPNAQDFYEHLDDCVLRIVQQEDPAEAINAQRLAEVEDDQEVHETLEKNNLPTTTQALSMDEDEDDDDDMDDDDADDSSKSTRSPTLKKKMNTAGGIQKSRGLTHSKGGVPTLQTKRGRKHRRDYPSSWGFDKGQMTMRKRVLCAFDGPRRLHKDEMMLSTEQEVRLQLSDPKAYITDLDVQTLRRAEAFHSATEEEKGPWISDDPTEEQRQEMHLLLAGVGQV</sequence>
<proteinExistence type="predicted"/>
<evidence type="ECO:0000259" key="9">
    <source>
        <dbReference type="SMART" id="SM00355"/>
    </source>
</evidence>
<keyword evidence="4" id="KW-0862">Zinc</keyword>
<feature type="region of interest" description="Disordered" evidence="8">
    <location>
        <begin position="74"/>
        <end position="132"/>
    </location>
</feature>
<feature type="domain" description="C2H2-type" evidence="9">
    <location>
        <begin position="325"/>
        <end position="352"/>
    </location>
</feature>
<dbReference type="Gene3D" id="3.30.160.60">
    <property type="entry name" value="Classic Zinc Finger"/>
    <property type="match status" value="1"/>
</dbReference>
<evidence type="ECO:0000256" key="1">
    <source>
        <dbReference type="ARBA" id="ARBA00004123"/>
    </source>
</evidence>
<evidence type="ECO:0000256" key="2">
    <source>
        <dbReference type="ARBA" id="ARBA00022723"/>
    </source>
</evidence>
<dbReference type="InterPro" id="IPR051061">
    <property type="entry name" value="Zinc_finger_trans_reg"/>
</dbReference>
<feature type="compositionally biased region" description="Basic and acidic residues" evidence="8">
    <location>
        <begin position="292"/>
        <end position="302"/>
    </location>
</feature>
<dbReference type="AlphaFoldDB" id="A0AA39GRA4"/>
<dbReference type="PANTHER" id="PTHR46179">
    <property type="entry name" value="ZINC FINGER PROTEIN"/>
    <property type="match status" value="1"/>
</dbReference>
<evidence type="ECO:0000313" key="10">
    <source>
        <dbReference type="EMBL" id="KAK0392107.1"/>
    </source>
</evidence>
<feature type="compositionally biased region" description="Polar residues" evidence="8">
    <location>
        <begin position="475"/>
        <end position="485"/>
    </location>
</feature>
<dbReference type="SUPFAM" id="SSF57667">
    <property type="entry name" value="beta-beta-alpha zinc fingers"/>
    <property type="match status" value="1"/>
</dbReference>
<evidence type="ECO:0000313" key="11">
    <source>
        <dbReference type="Proteomes" id="UP001175261"/>
    </source>
</evidence>
<dbReference type="GO" id="GO:0006357">
    <property type="term" value="P:regulation of transcription by RNA polymerase II"/>
    <property type="evidence" value="ECO:0007669"/>
    <property type="project" value="TreeGrafter"/>
</dbReference>
<accession>A0AA39GRA4</accession>
<feature type="domain" description="C2H2-type" evidence="9">
    <location>
        <begin position="298"/>
        <end position="319"/>
    </location>
</feature>
<dbReference type="InterPro" id="IPR036236">
    <property type="entry name" value="Znf_C2H2_sf"/>
</dbReference>
<dbReference type="EMBL" id="JAPDFR010000001">
    <property type="protein sequence ID" value="KAK0392107.1"/>
    <property type="molecule type" value="Genomic_DNA"/>
</dbReference>
<dbReference type="PANTHER" id="PTHR46179:SF13">
    <property type="entry name" value="C2H2-TYPE DOMAIN-CONTAINING PROTEIN"/>
    <property type="match status" value="1"/>
</dbReference>
<dbReference type="InterPro" id="IPR013087">
    <property type="entry name" value="Znf_C2H2_type"/>
</dbReference>
<feature type="domain" description="C2H2-type" evidence="9">
    <location>
        <begin position="419"/>
        <end position="439"/>
    </location>
</feature>
<keyword evidence="6" id="KW-0804">Transcription</keyword>
<feature type="compositionally biased region" description="Polar residues" evidence="8">
    <location>
        <begin position="74"/>
        <end position="85"/>
    </location>
</feature>
<name>A0AA39GRA4_SARSR</name>
<feature type="compositionally biased region" description="Low complexity" evidence="8">
    <location>
        <begin position="99"/>
        <end position="122"/>
    </location>
</feature>
<evidence type="ECO:0000256" key="4">
    <source>
        <dbReference type="ARBA" id="ARBA00022833"/>
    </source>
</evidence>
<feature type="domain" description="C2H2-type" evidence="9">
    <location>
        <begin position="357"/>
        <end position="387"/>
    </location>
</feature>
<dbReference type="SMART" id="SM00355">
    <property type="entry name" value="ZnF_C2H2"/>
    <property type="match status" value="4"/>
</dbReference>
<protein>
    <recommendedName>
        <fullName evidence="9">C2H2-type domain-containing protein</fullName>
    </recommendedName>
</protein>
<dbReference type="GO" id="GO:0008270">
    <property type="term" value="F:zinc ion binding"/>
    <property type="evidence" value="ECO:0007669"/>
    <property type="project" value="UniProtKB-KW"/>
</dbReference>
<evidence type="ECO:0000256" key="7">
    <source>
        <dbReference type="ARBA" id="ARBA00023242"/>
    </source>
</evidence>
<comment type="caution">
    <text evidence="10">The sequence shown here is derived from an EMBL/GenBank/DDBJ whole genome shotgun (WGS) entry which is preliminary data.</text>
</comment>
<feature type="region of interest" description="Disordered" evidence="8">
    <location>
        <begin position="464"/>
        <end position="559"/>
    </location>
</feature>
<evidence type="ECO:0000256" key="5">
    <source>
        <dbReference type="ARBA" id="ARBA00023015"/>
    </source>
</evidence>
<feature type="compositionally biased region" description="Acidic residues" evidence="8">
    <location>
        <begin position="487"/>
        <end position="503"/>
    </location>
</feature>
<keyword evidence="7" id="KW-0539">Nucleus</keyword>
<reference evidence="10" key="1">
    <citation type="submission" date="2022-10" db="EMBL/GenBank/DDBJ databases">
        <title>Determination and structural analysis of whole genome sequence of Sarocladium strictum F4-1.</title>
        <authorList>
            <person name="Hu L."/>
            <person name="Jiang Y."/>
        </authorList>
    </citation>
    <scope>NUCLEOTIDE SEQUENCE</scope>
    <source>
        <strain evidence="10">F4-1</strain>
    </source>
</reference>
<evidence type="ECO:0000256" key="6">
    <source>
        <dbReference type="ARBA" id="ARBA00023163"/>
    </source>
</evidence>